<evidence type="ECO:0000256" key="1">
    <source>
        <dbReference type="ARBA" id="ARBA00004651"/>
    </source>
</evidence>
<keyword evidence="9 12" id="KW-0472">Membrane</keyword>
<evidence type="ECO:0000256" key="7">
    <source>
        <dbReference type="ARBA" id="ARBA00022903"/>
    </source>
</evidence>
<comment type="subcellular location">
    <subcellularLocation>
        <location evidence="1">Cell membrane</location>
        <topology evidence="1">Multi-pass membrane protein</topology>
    </subcellularLocation>
</comment>
<keyword evidence="6 12" id="KW-0812">Transmembrane</keyword>
<feature type="transmembrane region" description="Helical" evidence="12">
    <location>
        <begin position="20"/>
        <end position="42"/>
    </location>
</feature>
<evidence type="ECO:0000313" key="15">
    <source>
        <dbReference type="EMBL" id="NLR28762.1"/>
    </source>
</evidence>
<keyword evidence="5" id="KW-1003">Cell membrane</keyword>
<name>A0ABX1L4F9_9LACO</name>
<feature type="transmembrane region" description="Helical" evidence="12">
    <location>
        <begin position="180"/>
        <end position="199"/>
    </location>
</feature>
<evidence type="ECO:0000259" key="13">
    <source>
        <dbReference type="Pfam" id="PF02706"/>
    </source>
</evidence>
<feature type="domain" description="Tyrosine-protein kinase G-rich" evidence="14">
    <location>
        <begin position="151"/>
        <end position="201"/>
    </location>
</feature>
<evidence type="ECO:0000313" key="16">
    <source>
        <dbReference type="Proteomes" id="UP000707477"/>
    </source>
</evidence>
<dbReference type="RefSeq" id="WP_168848763.1">
    <property type="nucleotide sequence ID" value="NZ_JAAVSD010000002.1"/>
</dbReference>
<comment type="pathway">
    <text evidence="2">Capsule biogenesis; capsule polysaccharide biosynthesis.</text>
</comment>
<evidence type="ECO:0000256" key="6">
    <source>
        <dbReference type="ARBA" id="ARBA00022692"/>
    </source>
</evidence>
<keyword evidence="10" id="KW-0270">Exopolysaccharide synthesis</keyword>
<evidence type="ECO:0000256" key="5">
    <source>
        <dbReference type="ARBA" id="ARBA00022475"/>
    </source>
</evidence>
<evidence type="ECO:0000256" key="3">
    <source>
        <dbReference type="ARBA" id="ARBA00006683"/>
    </source>
</evidence>
<dbReference type="InterPro" id="IPR003856">
    <property type="entry name" value="LPS_length_determ_N"/>
</dbReference>
<keyword evidence="16" id="KW-1185">Reference proteome</keyword>
<organism evidence="15 16">
    <name type="scientific">Levilactobacillus tujiorum</name>
    <dbReference type="NCBI Taxonomy" id="2912243"/>
    <lineage>
        <taxon>Bacteria</taxon>
        <taxon>Bacillati</taxon>
        <taxon>Bacillota</taxon>
        <taxon>Bacilli</taxon>
        <taxon>Lactobacillales</taxon>
        <taxon>Lactobacillaceae</taxon>
        <taxon>Levilactobacillus</taxon>
    </lineage>
</organism>
<keyword evidence="8 12" id="KW-1133">Transmembrane helix</keyword>
<evidence type="ECO:0000256" key="12">
    <source>
        <dbReference type="SAM" id="Phobius"/>
    </source>
</evidence>
<accession>A0ABX1L4F9</accession>
<keyword evidence="7" id="KW-0972">Capsule biogenesis/degradation</keyword>
<evidence type="ECO:0000259" key="14">
    <source>
        <dbReference type="Pfam" id="PF13807"/>
    </source>
</evidence>
<dbReference type="Pfam" id="PF13807">
    <property type="entry name" value="GNVR"/>
    <property type="match status" value="1"/>
</dbReference>
<dbReference type="InterPro" id="IPR050445">
    <property type="entry name" value="Bact_polysacc_biosynth/exp"/>
</dbReference>
<evidence type="ECO:0000256" key="8">
    <source>
        <dbReference type="ARBA" id="ARBA00022989"/>
    </source>
</evidence>
<gene>
    <name evidence="15" type="ORF">HEQ44_00995</name>
</gene>
<evidence type="ECO:0000256" key="4">
    <source>
        <dbReference type="ARBA" id="ARBA00020739"/>
    </source>
</evidence>
<dbReference type="PANTHER" id="PTHR32309">
    <property type="entry name" value="TYROSINE-PROTEIN KINASE"/>
    <property type="match status" value="1"/>
</dbReference>
<protein>
    <recommendedName>
        <fullName evidence="4">Capsular polysaccharide biosynthesis protein CpsC</fullName>
    </recommendedName>
</protein>
<comment type="similarity">
    <text evidence="3">Belongs to the CpsC/CapA family.</text>
</comment>
<evidence type="ECO:0000256" key="9">
    <source>
        <dbReference type="ARBA" id="ARBA00023136"/>
    </source>
</evidence>
<dbReference type="Proteomes" id="UP000707477">
    <property type="component" value="Unassembled WGS sequence"/>
</dbReference>
<sequence>MGSEQTISLIQIMSILRKHLKMIAVSAVLFLLAAACVTFFVMTPKYEATTEILVNRKLSPENQGAQLQQVQADVQMISTYKDIITSPTVLSTVNQTVRDEPGYPGSMAAIKGALSISNKANSQVFSLTATATNANTAAAIANETAEVFKARVVKIMSGNNVSIVSQAVPSGQVVSPNKTLNLLLGLLVGVLFGVMLAFIREVTDRTVTSEDLLRDELGLTSLGIVNEIGQADVKKQLGQVHRSESEVLITDGRGAVEPRNHRRRV</sequence>
<comment type="function">
    <text evidence="11">Required for CpsD phosphorylation. Involved in the regulation of capsular polysaccharide biosynthesis. May be part of a complex that directs the coordinated polymerization and export to the cell surface of the capsular polysaccharide.</text>
</comment>
<dbReference type="InterPro" id="IPR032807">
    <property type="entry name" value="GNVR"/>
</dbReference>
<dbReference type="Pfam" id="PF02706">
    <property type="entry name" value="Wzz"/>
    <property type="match status" value="1"/>
</dbReference>
<reference evidence="15 16" key="1">
    <citation type="submission" date="2020-03" db="EMBL/GenBank/DDBJ databases">
        <authorList>
            <person name="Zhang Z."/>
            <person name="Guo Z."/>
            <person name="Hou Q."/>
            <person name="Shen X."/>
        </authorList>
    </citation>
    <scope>NUCLEOTIDE SEQUENCE [LARGE SCALE GENOMIC DNA]</scope>
    <source>
        <strain evidence="15 16">HBUAS51329</strain>
    </source>
</reference>
<evidence type="ECO:0000256" key="10">
    <source>
        <dbReference type="ARBA" id="ARBA00023169"/>
    </source>
</evidence>
<evidence type="ECO:0000256" key="2">
    <source>
        <dbReference type="ARBA" id="ARBA00005132"/>
    </source>
</evidence>
<comment type="caution">
    <text evidence="15">The sequence shown here is derived from an EMBL/GenBank/DDBJ whole genome shotgun (WGS) entry which is preliminary data.</text>
</comment>
<proteinExistence type="inferred from homology"/>
<feature type="domain" description="Polysaccharide chain length determinant N-terminal" evidence="13">
    <location>
        <begin position="6"/>
        <end position="94"/>
    </location>
</feature>
<evidence type="ECO:0000256" key="11">
    <source>
        <dbReference type="ARBA" id="ARBA00045736"/>
    </source>
</evidence>
<dbReference type="PANTHER" id="PTHR32309:SF13">
    <property type="entry name" value="FERRIC ENTEROBACTIN TRANSPORT PROTEIN FEPE"/>
    <property type="match status" value="1"/>
</dbReference>
<dbReference type="EMBL" id="JAAVSD010000002">
    <property type="protein sequence ID" value="NLR28762.1"/>
    <property type="molecule type" value="Genomic_DNA"/>
</dbReference>